<name>A0A8S5R382_9CAUD</name>
<accession>A0A8S5R382</accession>
<sequence length="46" mass="5509">MISWREFNRLNKVLTFPGNTKLIDAVKIMLIVKRSEEINAEYKRNE</sequence>
<evidence type="ECO:0000313" key="1">
    <source>
        <dbReference type="EMBL" id="DAE25950.1"/>
    </source>
</evidence>
<proteinExistence type="predicted"/>
<dbReference type="EMBL" id="BK015804">
    <property type="protein sequence ID" value="DAE25950.1"/>
    <property type="molecule type" value="Genomic_DNA"/>
</dbReference>
<reference evidence="1" key="1">
    <citation type="journal article" date="2021" name="Proc. Natl. Acad. Sci. U.S.A.">
        <title>A Catalog of Tens of Thousands of Viruses from Human Metagenomes Reveals Hidden Associations with Chronic Diseases.</title>
        <authorList>
            <person name="Tisza M.J."/>
            <person name="Buck C.B."/>
        </authorList>
    </citation>
    <scope>NUCLEOTIDE SEQUENCE</scope>
    <source>
        <strain evidence="1">Ct8nN1</strain>
    </source>
</reference>
<organism evidence="1">
    <name type="scientific">Podoviridae sp. ct8nN1</name>
    <dbReference type="NCBI Taxonomy" id="2827296"/>
    <lineage>
        <taxon>Viruses</taxon>
        <taxon>Duplodnaviria</taxon>
        <taxon>Heunggongvirae</taxon>
        <taxon>Uroviricota</taxon>
        <taxon>Caudoviricetes</taxon>
    </lineage>
</organism>
<protein>
    <submittedName>
        <fullName evidence="1">Uncharacterized protein</fullName>
    </submittedName>
</protein>